<evidence type="ECO:0000313" key="1">
    <source>
        <dbReference type="EMBL" id="OAF69368.1"/>
    </source>
</evidence>
<organism evidence="1 2">
    <name type="scientific">Intoshia linei</name>
    <dbReference type="NCBI Taxonomy" id="1819745"/>
    <lineage>
        <taxon>Eukaryota</taxon>
        <taxon>Metazoa</taxon>
        <taxon>Spiralia</taxon>
        <taxon>Lophotrochozoa</taxon>
        <taxon>Mesozoa</taxon>
        <taxon>Orthonectida</taxon>
        <taxon>Rhopaluridae</taxon>
        <taxon>Intoshia</taxon>
    </lineage>
</organism>
<dbReference type="PANTHER" id="PTHR45749:SF28">
    <property type="entry name" value="ZINC FINGER MYM-TYPE PROTEIN 1-LIKE-RELATED"/>
    <property type="match status" value="1"/>
</dbReference>
<dbReference type="AlphaFoldDB" id="A0A177B519"/>
<keyword evidence="2" id="KW-1185">Reference proteome</keyword>
<reference evidence="1 2" key="1">
    <citation type="submission" date="2016-04" db="EMBL/GenBank/DDBJ databases">
        <title>The genome of Intoshia linei affirms orthonectids as highly simplified spiralians.</title>
        <authorList>
            <person name="Mikhailov K.V."/>
            <person name="Slusarev G.S."/>
            <person name="Nikitin M.A."/>
            <person name="Logacheva M.D."/>
            <person name="Penin A."/>
            <person name="Aleoshin V."/>
            <person name="Panchin Y.V."/>
        </authorList>
    </citation>
    <scope>NUCLEOTIDE SEQUENCE [LARGE SCALE GENOMIC DNA]</scope>
    <source>
        <strain evidence="1">Intl2013</strain>
        <tissue evidence="1">Whole animal</tissue>
    </source>
</reference>
<protein>
    <recommendedName>
        <fullName evidence="3">DUF4371 domain-containing protein</fullName>
    </recommendedName>
</protein>
<gene>
    <name evidence="1" type="ORF">A3Q56_02895</name>
</gene>
<evidence type="ECO:0000313" key="2">
    <source>
        <dbReference type="Proteomes" id="UP000078046"/>
    </source>
</evidence>
<sequence>MALLGAMVKTLKNHYGESKETFIGFKEIKDRTAFGVAKYIFHNLEKYNCKDKLVAQTYDGASVIFSNLNGVQAKVKEIAPSALFTHCYAHKLNFVSINQKYARIHSTKRTQLLNEIVKKRIPRTAPTRWSSNFSVLLLSIIDNHFKWDSNTSLVSQGFLNWLMKDSTYFLLVVCNEIFVKTDTLFNVLQTKIVDISYCIKKINETNKSLQLLRSHFDDIYENFNCYSKKNNLIEKKSRNNKDNRQENKRIFLFILDIVCQQINQSPIKNSNIVFEMDKLALNCLEHNYGQFFDVMRLKINLVGIYNYEMLKSKSIKDLLTFIFENNLN</sequence>
<evidence type="ECO:0008006" key="3">
    <source>
        <dbReference type="Google" id="ProtNLM"/>
    </source>
</evidence>
<name>A0A177B519_9BILA</name>
<dbReference type="EMBL" id="LWCA01000293">
    <property type="protein sequence ID" value="OAF69368.1"/>
    <property type="molecule type" value="Genomic_DNA"/>
</dbReference>
<dbReference type="Proteomes" id="UP000078046">
    <property type="component" value="Unassembled WGS sequence"/>
</dbReference>
<comment type="caution">
    <text evidence="1">The sequence shown here is derived from an EMBL/GenBank/DDBJ whole genome shotgun (WGS) entry which is preliminary data.</text>
</comment>
<proteinExistence type="predicted"/>
<accession>A0A177B519</accession>
<dbReference type="SUPFAM" id="SSF53098">
    <property type="entry name" value="Ribonuclease H-like"/>
    <property type="match status" value="1"/>
</dbReference>
<dbReference type="InterPro" id="IPR012337">
    <property type="entry name" value="RNaseH-like_sf"/>
</dbReference>
<dbReference type="PANTHER" id="PTHR45749">
    <property type="match status" value="1"/>
</dbReference>
<dbReference type="OrthoDB" id="8962491at2759"/>